<reference evidence="1" key="1">
    <citation type="submission" date="2019-08" db="EMBL/GenBank/DDBJ databases">
        <authorList>
            <person name="Liu F."/>
        </authorList>
    </citation>
    <scope>NUCLEOTIDE SEQUENCE [LARGE SCALE GENOMIC DNA]</scope>
    <source>
        <strain evidence="1">PA1801</strain>
        <tissue evidence="1">Leaf</tissue>
    </source>
</reference>
<sequence>MLQLNELEEMRMFSYKNAMIFKEKLKRWHNKYIQPRVLKLVNKSYSILSKLKSRRSGPFMINQVFLHGVVELRDNK</sequence>
<comment type="caution">
    <text evidence="1">The sequence shown here is derived from an EMBL/GenBank/DDBJ whole genome shotgun (WGS) entry which is preliminary data.</text>
</comment>
<evidence type="ECO:0000313" key="2">
    <source>
        <dbReference type="Proteomes" id="UP000325315"/>
    </source>
</evidence>
<protein>
    <submittedName>
        <fullName evidence="1">Protein NYNRIN-like</fullName>
    </submittedName>
</protein>
<dbReference type="Proteomes" id="UP000325315">
    <property type="component" value="Unassembled WGS sequence"/>
</dbReference>
<keyword evidence="2" id="KW-1185">Reference proteome</keyword>
<gene>
    <name evidence="1" type="ORF">EPI10_028514</name>
</gene>
<organism evidence="1 2">
    <name type="scientific">Gossypium australe</name>
    <dbReference type="NCBI Taxonomy" id="47621"/>
    <lineage>
        <taxon>Eukaryota</taxon>
        <taxon>Viridiplantae</taxon>
        <taxon>Streptophyta</taxon>
        <taxon>Embryophyta</taxon>
        <taxon>Tracheophyta</taxon>
        <taxon>Spermatophyta</taxon>
        <taxon>Magnoliopsida</taxon>
        <taxon>eudicotyledons</taxon>
        <taxon>Gunneridae</taxon>
        <taxon>Pentapetalae</taxon>
        <taxon>rosids</taxon>
        <taxon>malvids</taxon>
        <taxon>Malvales</taxon>
        <taxon>Malvaceae</taxon>
        <taxon>Malvoideae</taxon>
        <taxon>Gossypium</taxon>
    </lineage>
</organism>
<dbReference type="EMBL" id="SMMG02000009">
    <property type="protein sequence ID" value="KAA3461985.1"/>
    <property type="molecule type" value="Genomic_DNA"/>
</dbReference>
<dbReference type="AlphaFoldDB" id="A0A5B6UZY0"/>
<dbReference type="OrthoDB" id="1723222at2759"/>
<evidence type="ECO:0000313" key="1">
    <source>
        <dbReference type="EMBL" id="KAA3461985.1"/>
    </source>
</evidence>
<proteinExistence type="predicted"/>
<accession>A0A5B6UZY0</accession>
<name>A0A5B6UZY0_9ROSI</name>